<evidence type="ECO:0000313" key="2">
    <source>
        <dbReference type="Proteomes" id="UP001341135"/>
    </source>
</evidence>
<proteinExistence type="predicted"/>
<evidence type="ECO:0000313" key="1">
    <source>
        <dbReference type="EMBL" id="BES81263.1"/>
    </source>
</evidence>
<dbReference type="GeneID" id="89288851"/>
<sequence length="95" mass="10804">MVVVYRCRECGYVLYVHWRMGQSSYGLPTPSEIASWFGGLCPRCGHRLGRPQLDDVDTVADRELVAARIELLKRELEAQRPILLSRPRPEVAVHG</sequence>
<reference evidence="1 2" key="1">
    <citation type="submission" date="2023-09" db="EMBL/GenBank/DDBJ databases">
        <title>Pyrofollis japonicus gen. nov. sp. nov., a novel member of the family Pyrodictiaceae isolated from the Iheya North hydrothermal field.</title>
        <authorList>
            <person name="Miyazaki U."/>
            <person name="Sanari M."/>
            <person name="Tame A."/>
            <person name="Kitajima M."/>
            <person name="Okamoto A."/>
            <person name="Sawayama S."/>
            <person name="Miyazaki J."/>
            <person name="Takai K."/>
            <person name="Nakagawa S."/>
        </authorList>
    </citation>
    <scope>NUCLEOTIDE SEQUENCE [LARGE SCALE GENOMIC DNA]</scope>
    <source>
        <strain evidence="1 2">AV2</strain>
    </source>
</reference>
<name>A0ABN6ZS30_9CREN</name>
<organism evidence="1 2">
    <name type="scientific">Pyrodictium abyssi</name>
    <dbReference type="NCBI Taxonomy" id="54256"/>
    <lineage>
        <taxon>Archaea</taxon>
        <taxon>Thermoproteota</taxon>
        <taxon>Thermoprotei</taxon>
        <taxon>Desulfurococcales</taxon>
        <taxon>Pyrodictiaceae</taxon>
        <taxon>Pyrodictium</taxon>
    </lineage>
</organism>
<keyword evidence="2" id="KW-1185">Reference proteome</keyword>
<accession>A0ABN6ZS30</accession>
<dbReference type="RefSeq" id="WP_338252209.1">
    <property type="nucleotide sequence ID" value="NZ_AP028907.1"/>
</dbReference>
<gene>
    <name evidence="1" type="ORF">PABY_08300</name>
</gene>
<protein>
    <submittedName>
        <fullName evidence="1">Uncharacterized protein</fullName>
    </submittedName>
</protein>
<dbReference type="EMBL" id="AP028907">
    <property type="protein sequence ID" value="BES81263.1"/>
    <property type="molecule type" value="Genomic_DNA"/>
</dbReference>
<dbReference type="Proteomes" id="UP001341135">
    <property type="component" value="Chromosome"/>
</dbReference>